<dbReference type="Gene3D" id="3.30.190.20">
    <property type="match status" value="1"/>
</dbReference>
<reference evidence="2" key="1">
    <citation type="submission" date="2015-01" db="EMBL/GenBank/DDBJ databases">
        <title>Transcriptome Assembly of Fopius arisanus.</title>
        <authorList>
            <person name="Geib S."/>
        </authorList>
    </citation>
    <scope>NUCLEOTIDE SEQUENCE</scope>
</reference>
<gene>
    <name evidence="2" type="primary">CG13096_0</name>
    <name evidence="2" type="ORF">g.20997</name>
</gene>
<sequence length="515" mass="58292">MATNNLIPSQTGASVLMPRARSFSLHPATNWTKMKSIKGVIKKTKGETHATETKSTSTRRKNATTLKKDKSMGIINKKIEEDPQHTVETQLKKVQKKNKQMGKIQDKLKKVPIEKKNKMKNKMKNKISSILVEQKKSDIDSNEAEKISGASRGPCAPKSEVNPEKLHKLSKVKKRVAPDEASPSATKKLKTSVTTKLKGTKTKSRDEKKKDVKNIAEMIGDMEITKAHVKKCVKTVLQLAKKPKEGKKILLPEEDNNIFLQVTCIKIPKTPRRQLRVFLPNMMLGPTDEVALFVPDLEKGRRKDYEKTVDHWETILREKNVSQIKEIIPMNRVKTEFSQYEMKLKLGRLFDYFLVDGRIAGHMTHLLGKTFRRAARPPTPVKLQRDNLKSEIENALRKTSMEIHGLGNCHTMQVASVTMSEREIVENIIAACKTLEQEYPGGWENIRSITVKTTRGLAIPVYFSIKNKNNVPVTRIRGKRPKAFKTVEGELSTTLSDVKVQVQPGGRVILKKIKT</sequence>
<feature type="compositionally biased region" description="Basic and acidic residues" evidence="1">
    <location>
        <begin position="135"/>
        <end position="146"/>
    </location>
</feature>
<feature type="region of interest" description="Disordered" evidence="1">
    <location>
        <begin position="135"/>
        <end position="209"/>
    </location>
</feature>
<dbReference type="AlphaFoldDB" id="A0A0C9RKH3"/>
<dbReference type="InterPro" id="IPR016095">
    <property type="entry name" value="Ribosomal_uL1_3-a/b-sand"/>
</dbReference>
<dbReference type="Pfam" id="PF00687">
    <property type="entry name" value="Ribosomal_L1"/>
    <property type="match status" value="1"/>
</dbReference>
<proteinExistence type="predicted"/>
<organism evidence="2">
    <name type="scientific">Fopius arisanus</name>
    <dbReference type="NCBI Taxonomy" id="64838"/>
    <lineage>
        <taxon>Eukaryota</taxon>
        <taxon>Metazoa</taxon>
        <taxon>Ecdysozoa</taxon>
        <taxon>Arthropoda</taxon>
        <taxon>Hexapoda</taxon>
        <taxon>Insecta</taxon>
        <taxon>Pterygota</taxon>
        <taxon>Neoptera</taxon>
        <taxon>Endopterygota</taxon>
        <taxon>Hymenoptera</taxon>
        <taxon>Apocrita</taxon>
        <taxon>Ichneumonoidea</taxon>
        <taxon>Braconidae</taxon>
        <taxon>Opiinae</taxon>
        <taxon>Fopius</taxon>
    </lineage>
</organism>
<name>A0A0C9RKH3_9HYME</name>
<dbReference type="EMBL" id="GBYB01007386">
    <property type="protein sequence ID" value="JAG77153.1"/>
    <property type="molecule type" value="Transcribed_RNA"/>
</dbReference>
<feature type="compositionally biased region" description="Basic and acidic residues" evidence="1">
    <location>
        <begin position="66"/>
        <end position="85"/>
    </location>
</feature>
<accession>A0A0C9RKH3</accession>
<evidence type="ECO:0000313" key="2">
    <source>
        <dbReference type="EMBL" id="JAG77153.1"/>
    </source>
</evidence>
<feature type="region of interest" description="Disordered" evidence="1">
    <location>
        <begin position="43"/>
        <end position="87"/>
    </location>
</feature>
<evidence type="ECO:0000256" key="1">
    <source>
        <dbReference type="SAM" id="MobiDB-lite"/>
    </source>
</evidence>
<protein>
    <submittedName>
        <fullName evidence="2">CG13096_0 protein</fullName>
    </submittedName>
</protein>
<dbReference type="Gene3D" id="3.40.50.790">
    <property type="match status" value="1"/>
</dbReference>
<dbReference type="CDD" id="cd00403">
    <property type="entry name" value="Ribosomal_L1"/>
    <property type="match status" value="1"/>
</dbReference>
<dbReference type="SUPFAM" id="SSF56808">
    <property type="entry name" value="Ribosomal protein L1"/>
    <property type="match status" value="1"/>
</dbReference>
<dbReference type="InterPro" id="IPR028364">
    <property type="entry name" value="Ribosomal_uL1/biogenesis"/>
</dbReference>
<dbReference type="InterPro" id="IPR023674">
    <property type="entry name" value="Ribosomal_uL1-like"/>
</dbReference>